<dbReference type="OrthoDB" id="3341590at2759"/>
<dbReference type="GO" id="GO:0008131">
    <property type="term" value="F:primary methylamine oxidase activity"/>
    <property type="evidence" value="ECO:0007669"/>
    <property type="project" value="InterPro"/>
</dbReference>
<feature type="active site" description="Schiff-base intermediate with substrate; via topaquinone" evidence="7">
    <location>
        <position position="477"/>
    </location>
</feature>
<keyword evidence="3 9" id="KW-0479">Metal-binding</keyword>
<evidence type="ECO:0000313" key="14">
    <source>
        <dbReference type="EMBL" id="ANZ75853.1"/>
    </source>
</evidence>
<feature type="domain" description="Copper amine oxidase catalytic" evidence="11">
    <location>
        <begin position="323"/>
        <end position="725"/>
    </location>
</feature>
<comment type="cofactor">
    <cofactor evidence="9">
        <name>Cu cation</name>
        <dbReference type="ChEBI" id="CHEBI:23378"/>
    </cofactor>
    <text evidence="9">Contains 1 topaquinone per subunit.</text>
</comment>
<dbReference type="PRINTS" id="PR00766">
    <property type="entry name" value="CUDAOXIDASE"/>
</dbReference>
<dbReference type="GO" id="GO:0009308">
    <property type="term" value="P:amine metabolic process"/>
    <property type="evidence" value="ECO:0007669"/>
    <property type="project" value="UniProtKB-UniRule"/>
</dbReference>
<protein>
    <recommendedName>
        <fullName evidence="9">Amine oxidase</fullName>
        <ecNumber evidence="9">1.4.3.-</ecNumber>
    </recommendedName>
</protein>
<dbReference type="AlphaFoldDB" id="A0A1B2JCS6"/>
<keyword evidence="15" id="KW-1185">Reference proteome</keyword>
<dbReference type="InterPro" id="IPR015328">
    <property type="entry name" value="DUF1965"/>
</dbReference>
<dbReference type="SUPFAM" id="SSF54416">
    <property type="entry name" value="Amine oxidase N-terminal region"/>
    <property type="match status" value="2"/>
</dbReference>
<feature type="domain" description="DUF1965" evidence="13">
    <location>
        <begin position="242"/>
        <end position="308"/>
    </location>
</feature>
<evidence type="ECO:0000256" key="9">
    <source>
        <dbReference type="RuleBase" id="RU000672"/>
    </source>
</evidence>
<keyword evidence="10" id="KW-0732">Signal</keyword>
<dbReference type="Pfam" id="PF02727">
    <property type="entry name" value="Cu_amine_oxidN2"/>
    <property type="match status" value="1"/>
</dbReference>
<dbReference type="InterPro" id="IPR036460">
    <property type="entry name" value="Cu_amine_oxidase_C_sf"/>
</dbReference>
<dbReference type="PANTHER" id="PTHR10638:SF20">
    <property type="entry name" value="AMINE OXIDASE"/>
    <property type="match status" value="1"/>
</dbReference>
<dbReference type="Proteomes" id="UP000094565">
    <property type="component" value="Chromosome 2"/>
</dbReference>
<dbReference type="InterPro" id="IPR000269">
    <property type="entry name" value="Cu_amine_oxidase"/>
</dbReference>
<evidence type="ECO:0000256" key="2">
    <source>
        <dbReference type="ARBA" id="ARBA00007983"/>
    </source>
</evidence>
<dbReference type="FunFam" id="2.70.98.20:FF:000002">
    <property type="entry name" value="Amine oxidase"/>
    <property type="match status" value="1"/>
</dbReference>
<comment type="similarity">
    <text evidence="2 9">Belongs to the copper/topaquinone oxidase family.</text>
</comment>
<evidence type="ECO:0000256" key="8">
    <source>
        <dbReference type="PIRSR" id="PIRSR600269-51"/>
    </source>
</evidence>
<dbReference type="EC" id="1.4.3.-" evidence="9"/>
<dbReference type="Gene3D" id="2.70.98.20">
    <property type="entry name" value="Copper amine oxidase, catalytic domain"/>
    <property type="match status" value="1"/>
</dbReference>
<gene>
    <name evidence="14" type="ORF">ATY40_BA7502878</name>
</gene>
<evidence type="ECO:0000256" key="7">
    <source>
        <dbReference type="PIRSR" id="PIRSR600269-50"/>
    </source>
</evidence>
<comment type="cofactor">
    <cofactor evidence="1">
        <name>Cu cation</name>
        <dbReference type="ChEBI" id="CHEBI:23378"/>
    </cofactor>
</comment>
<dbReference type="Pfam" id="PF01179">
    <property type="entry name" value="Cu_amine_oxid"/>
    <property type="match status" value="1"/>
</dbReference>
<keyword evidence="5 9" id="KW-0560">Oxidoreductase</keyword>
<dbReference type="EMBL" id="CP014585">
    <property type="protein sequence ID" value="ANZ75853.1"/>
    <property type="molecule type" value="Genomic_DNA"/>
</dbReference>
<dbReference type="GO" id="GO:0048038">
    <property type="term" value="F:quinone binding"/>
    <property type="evidence" value="ECO:0007669"/>
    <property type="project" value="InterPro"/>
</dbReference>
<dbReference type="GO" id="GO:0005507">
    <property type="term" value="F:copper ion binding"/>
    <property type="evidence" value="ECO:0007669"/>
    <property type="project" value="InterPro"/>
</dbReference>
<evidence type="ECO:0000259" key="13">
    <source>
        <dbReference type="Pfam" id="PF09248"/>
    </source>
</evidence>
<evidence type="ECO:0000259" key="12">
    <source>
        <dbReference type="Pfam" id="PF02727"/>
    </source>
</evidence>
<evidence type="ECO:0000256" key="6">
    <source>
        <dbReference type="ARBA" id="ARBA00023008"/>
    </source>
</evidence>
<keyword evidence="4 7" id="KW-0801">TPQ</keyword>
<evidence type="ECO:0000256" key="1">
    <source>
        <dbReference type="ARBA" id="ARBA00001935"/>
    </source>
</evidence>
<evidence type="ECO:0000256" key="3">
    <source>
        <dbReference type="ARBA" id="ARBA00022723"/>
    </source>
</evidence>
<evidence type="ECO:0000256" key="4">
    <source>
        <dbReference type="ARBA" id="ARBA00022772"/>
    </source>
</evidence>
<accession>A0A1B2JCS6</accession>
<dbReference type="SUPFAM" id="SSF49998">
    <property type="entry name" value="Amine oxidase catalytic domain"/>
    <property type="match status" value="1"/>
</dbReference>
<dbReference type="FunFam" id="3.10.450.40:FF:000018">
    <property type="entry name" value="Amine oxidase"/>
    <property type="match status" value="1"/>
</dbReference>
<dbReference type="Pfam" id="PF09248">
    <property type="entry name" value="DUF1965"/>
    <property type="match status" value="1"/>
</dbReference>
<dbReference type="PANTHER" id="PTHR10638">
    <property type="entry name" value="COPPER AMINE OXIDASE"/>
    <property type="match status" value="1"/>
</dbReference>
<feature type="signal peptide" evidence="10">
    <location>
        <begin position="1"/>
        <end position="18"/>
    </location>
</feature>
<evidence type="ECO:0000259" key="11">
    <source>
        <dbReference type="Pfam" id="PF01179"/>
    </source>
</evidence>
<dbReference type="GO" id="GO:0005886">
    <property type="term" value="C:plasma membrane"/>
    <property type="evidence" value="ECO:0007669"/>
    <property type="project" value="TreeGrafter"/>
</dbReference>
<evidence type="ECO:0000256" key="10">
    <source>
        <dbReference type="SAM" id="SignalP"/>
    </source>
</evidence>
<comment type="PTM">
    <text evidence="8 9">Topaquinone (TPQ) is generated by copper-dependent autoxidation of a specific tyrosyl residue.</text>
</comment>
<sequence length="786" mass="90102">MKFCNLLSFTTLVGLAIAIPDFYEKREAVSAKEAALLRRGSSQCKTNEKVNIEAPKPNIWDTLSNDELNQVVDLLYDTYNLTEIKDADFYSNYLLSIETLRPNKSDALIFLDEDGDIPDRMARTVVYFGEGEEGYFQELKVGPLPVNENTTIEPLSFYNTNNKSALPFKYGFGDSVLNTAKNQFIVDNLNTTTLRDVIVDLIGVTFEEITCWATDPQIFDPVTETTAAYGTCYILTPNDAEDLVPIGLFYKFDMTGRDVSQWKMLEFIYNNKVYTSGEELYEATQKDDFVRLPKINVDDLSWTIIQRNSSAPVRHLDDRRAPQLVETQGRRWAFDADEEYFTWMDWGFYTAWSRDTGISFFDITFKGERIIYELSLQELIAEYGSDDPNNQHTFYSDISYGVGNRFSMVPGYDCPTTAEYFTTDYYENNHHYNRTLSYCVFENLEDYPLLRHTGGTYSTVTQNPTLNVRFVATIGNYDYNFLYKFFLDGTLEVSVRAAGYIQAGYWNAETSGDFGLKVHDVLSGSFHDHMLNYKVDLDIAGTKNRATQYVMKNVDVEYPWAPGVVYNTKKIAREVIEKEDFNGLNWPENGQGLLLIESADEKNSFGNPRAYNIMPGGGAVHRIVKNSRVAPETENWARSNLFLTKQKDSELRSSTALNSNALYDPPVNFNAFLDDESLDGEDIVAWVNVGLHHLPNSNDLPNTIYSTAHASFMLTPFNYFDSENSRDTTQQVYYEYDTDTKESTWEFYGNDWSSCDLEIEEPNFDDFTYGEETRINKKTTNAYEIY</sequence>
<dbReference type="Gene3D" id="3.10.450.40">
    <property type="match status" value="2"/>
</dbReference>
<feature type="domain" description="Copper amine oxidase N2-terminal" evidence="12">
    <location>
        <begin position="91"/>
        <end position="145"/>
    </location>
</feature>
<keyword evidence="6 9" id="KW-0186">Copper</keyword>
<dbReference type="InterPro" id="IPR016182">
    <property type="entry name" value="Cu_amine_oxidase_N-reg"/>
</dbReference>
<feature type="chain" id="PRO_5008539401" description="Amine oxidase" evidence="10">
    <location>
        <begin position="19"/>
        <end position="786"/>
    </location>
</feature>
<organism evidence="14 15">
    <name type="scientific">Komagataella pastoris</name>
    <name type="common">Yeast</name>
    <name type="synonym">Pichia pastoris</name>
    <dbReference type="NCBI Taxonomy" id="4922"/>
    <lineage>
        <taxon>Eukaryota</taxon>
        <taxon>Fungi</taxon>
        <taxon>Dikarya</taxon>
        <taxon>Ascomycota</taxon>
        <taxon>Saccharomycotina</taxon>
        <taxon>Pichiomycetes</taxon>
        <taxon>Pichiales</taxon>
        <taxon>Pichiaceae</taxon>
        <taxon>Komagataella</taxon>
    </lineage>
</organism>
<evidence type="ECO:0000256" key="5">
    <source>
        <dbReference type="ARBA" id="ARBA00023002"/>
    </source>
</evidence>
<dbReference type="InterPro" id="IPR015798">
    <property type="entry name" value="Cu_amine_oxidase_C"/>
</dbReference>
<proteinExistence type="inferred from homology"/>
<feature type="active site" description="Proton acceptor" evidence="7">
    <location>
        <position position="397"/>
    </location>
</feature>
<feature type="modified residue" description="2',4',5'-topaquinone" evidence="8">
    <location>
        <position position="477"/>
    </location>
</feature>
<evidence type="ECO:0000313" key="15">
    <source>
        <dbReference type="Proteomes" id="UP000094565"/>
    </source>
</evidence>
<name>A0A1B2JCS6_PICPA</name>
<dbReference type="InterPro" id="IPR015800">
    <property type="entry name" value="Cu_amine_oxidase_N2"/>
</dbReference>
<reference evidence="14 15" key="1">
    <citation type="submission" date="2016-02" db="EMBL/GenBank/DDBJ databases">
        <title>Comparative genomic and transcriptomic foundation for Pichia pastoris.</title>
        <authorList>
            <person name="Love K.R."/>
            <person name="Shah K.A."/>
            <person name="Whittaker C.A."/>
            <person name="Wu J."/>
            <person name="Bartlett M.C."/>
            <person name="Ma D."/>
            <person name="Leeson R.L."/>
            <person name="Priest M."/>
            <person name="Young S.K."/>
            <person name="Love J.C."/>
        </authorList>
    </citation>
    <scope>NUCLEOTIDE SEQUENCE [LARGE SCALE GENOMIC DNA]</scope>
    <source>
        <strain evidence="14 15">ATCC 28485</strain>
    </source>
</reference>